<dbReference type="EMBL" id="RDQH01000336">
    <property type="protein sequence ID" value="RXH88012.1"/>
    <property type="molecule type" value="Genomic_DNA"/>
</dbReference>
<dbReference type="Proteomes" id="UP000290289">
    <property type="component" value="Chromosome 10"/>
</dbReference>
<dbReference type="InterPro" id="IPR035897">
    <property type="entry name" value="Toll_tir_struct_dom_sf"/>
</dbReference>
<protein>
    <recommendedName>
        <fullName evidence="2">TIR domain-containing protein</fullName>
    </recommendedName>
</protein>
<sequence length="154" mass="17623">MYTPCSKYDVFLSFRGETRKGITDHLYCTLKDNKFNVFLDEDELTRGDAITEKLKQAIEGSRLAAIMFSKGYAESRWCLEELVEIMECRRTLGQLVFPIFYDVDPSDVRHQTGSFATAFKNHKQKFNEGVVRSWRNALNTAAGLSGEDFRVTDG</sequence>
<dbReference type="FunFam" id="3.40.50.10140:FF:000007">
    <property type="entry name" value="Disease resistance protein (TIR-NBS-LRR class)"/>
    <property type="match status" value="1"/>
</dbReference>
<feature type="domain" description="TIR" evidence="2">
    <location>
        <begin position="6"/>
        <end position="138"/>
    </location>
</feature>
<keyword evidence="1" id="KW-0520">NAD</keyword>
<dbReference type="Gene3D" id="3.40.50.10140">
    <property type="entry name" value="Toll/interleukin-1 receptor homology (TIR) domain"/>
    <property type="match status" value="1"/>
</dbReference>
<dbReference type="PANTHER" id="PTHR32009">
    <property type="entry name" value="TMV RESISTANCE PROTEIN N-LIKE"/>
    <property type="match status" value="1"/>
</dbReference>
<evidence type="ECO:0000259" key="2">
    <source>
        <dbReference type="PROSITE" id="PS50104"/>
    </source>
</evidence>
<dbReference type="AlphaFoldDB" id="A0A498J208"/>
<accession>A0A498J208</accession>
<dbReference type="SMART" id="SM00255">
    <property type="entry name" value="TIR"/>
    <property type="match status" value="1"/>
</dbReference>
<keyword evidence="4" id="KW-1185">Reference proteome</keyword>
<evidence type="ECO:0000313" key="3">
    <source>
        <dbReference type="EMBL" id="RXH88012.1"/>
    </source>
</evidence>
<evidence type="ECO:0000256" key="1">
    <source>
        <dbReference type="ARBA" id="ARBA00023027"/>
    </source>
</evidence>
<dbReference type="OrthoDB" id="1905256at2759"/>
<gene>
    <name evidence="3" type="ORF">DVH24_037657</name>
</gene>
<dbReference type="GO" id="GO:0007165">
    <property type="term" value="P:signal transduction"/>
    <property type="evidence" value="ECO:0007669"/>
    <property type="project" value="InterPro"/>
</dbReference>
<comment type="caution">
    <text evidence="3">The sequence shown here is derived from an EMBL/GenBank/DDBJ whole genome shotgun (WGS) entry which is preliminary data.</text>
</comment>
<dbReference type="InterPro" id="IPR000157">
    <property type="entry name" value="TIR_dom"/>
</dbReference>
<dbReference type="PANTHER" id="PTHR32009:SF160">
    <property type="entry name" value="DISEASE RESISTANCE PROTEIN (TIR-NBS-LRR CLASS)"/>
    <property type="match status" value="1"/>
</dbReference>
<organism evidence="3 4">
    <name type="scientific">Malus domestica</name>
    <name type="common">Apple</name>
    <name type="synonym">Pyrus malus</name>
    <dbReference type="NCBI Taxonomy" id="3750"/>
    <lineage>
        <taxon>Eukaryota</taxon>
        <taxon>Viridiplantae</taxon>
        <taxon>Streptophyta</taxon>
        <taxon>Embryophyta</taxon>
        <taxon>Tracheophyta</taxon>
        <taxon>Spermatophyta</taxon>
        <taxon>Magnoliopsida</taxon>
        <taxon>eudicotyledons</taxon>
        <taxon>Gunneridae</taxon>
        <taxon>Pentapetalae</taxon>
        <taxon>rosids</taxon>
        <taxon>fabids</taxon>
        <taxon>Rosales</taxon>
        <taxon>Rosaceae</taxon>
        <taxon>Amygdaloideae</taxon>
        <taxon>Maleae</taxon>
        <taxon>Malus</taxon>
    </lineage>
</organism>
<reference evidence="3 4" key="1">
    <citation type="submission" date="2018-10" db="EMBL/GenBank/DDBJ databases">
        <title>A high-quality apple genome assembly.</title>
        <authorList>
            <person name="Hu J."/>
        </authorList>
    </citation>
    <scope>NUCLEOTIDE SEQUENCE [LARGE SCALE GENOMIC DNA]</scope>
    <source>
        <strain evidence="4">cv. HFTH1</strain>
        <tissue evidence="3">Young leaf</tissue>
    </source>
</reference>
<proteinExistence type="predicted"/>
<name>A0A498J208_MALDO</name>
<dbReference type="PROSITE" id="PS50104">
    <property type="entry name" value="TIR"/>
    <property type="match status" value="1"/>
</dbReference>
<dbReference type="SMR" id="A0A498J208"/>
<evidence type="ECO:0000313" key="4">
    <source>
        <dbReference type="Proteomes" id="UP000290289"/>
    </source>
</evidence>
<dbReference type="SUPFAM" id="SSF52200">
    <property type="entry name" value="Toll/Interleukin receptor TIR domain"/>
    <property type="match status" value="1"/>
</dbReference>
<dbReference type="Pfam" id="PF01582">
    <property type="entry name" value="TIR"/>
    <property type="match status" value="1"/>
</dbReference>